<organism evidence="1 2">
    <name type="scientific">Ruoffia tabacinasalis</name>
    <dbReference type="NCBI Taxonomy" id="87458"/>
    <lineage>
        <taxon>Bacteria</taxon>
        <taxon>Bacillati</taxon>
        <taxon>Bacillota</taxon>
        <taxon>Bacilli</taxon>
        <taxon>Lactobacillales</taxon>
        <taxon>Aerococcaceae</taxon>
        <taxon>Ruoffia</taxon>
    </lineage>
</organism>
<protein>
    <submittedName>
        <fullName evidence="1">Uncharacterized protein</fullName>
    </submittedName>
</protein>
<dbReference type="Proteomes" id="UP000823401">
    <property type="component" value="Unassembled WGS sequence"/>
</dbReference>
<sequence length="67" mass="7998">MLVEDYHYIVVEDSKLVHGYFKTKGLAYQYLLTEYPNKQKKNKRKKKFGYGNGDVMPCGFYIQKVRK</sequence>
<keyword evidence="2" id="KW-1185">Reference proteome</keyword>
<reference evidence="1 2" key="1">
    <citation type="submission" date="2020-07" db="EMBL/GenBank/DDBJ databases">
        <title>Facklamia lactis sp. nov., isolated from raw milk.</title>
        <authorList>
            <person name="Doll E.V."/>
            <person name="Huptas C."/>
            <person name="Staib L."/>
            <person name="Wenning M."/>
            <person name="Scherer S."/>
        </authorList>
    </citation>
    <scope>NUCLEOTIDE SEQUENCE [LARGE SCALE GENOMIC DNA]</scope>
    <source>
        <strain evidence="1 2">DSM 104272</strain>
    </source>
</reference>
<dbReference type="EMBL" id="JACCEL010000001">
    <property type="protein sequence ID" value="MBG9977244.1"/>
    <property type="molecule type" value="Genomic_DNA"/>
</dbReference>
<evidence type="ECO:0000313" key="1">
    <source>
        <dbReference type="EMBL" id="MBG9977244.1"/>
    </source>
</evidence>
<comment type="caution">
    <text evidence="1">The sequence shown here is derived from an EMBL/GenBank/DDBJ whole genome shotgun (WGS) entry which is preliminary data.</text>
</comment>
<gene>
    <name evidence="1" type="ORF">HYQ42_00470</name>
</gene>
<dbReference type="RefSeq" id="WP_197103116.1">
    <property type="nucleotide sequence ID" value="NZ_JACCEL010000001.1"/>
</dbReference>
<evidence type="ECO:0000313" key="2">
    <source>
        <dbReference type="Proteomes" id="UP000823401"/>
    </source>
</evidence>
<name>A0ABS0LGH4_9LACT</name>
<proteinExistence type="predicted"/>
<accession>A0ABS0LGH4</accession>